<dbReference type="Pfam" id="PF13520">
    <property type="entry name" value="AA_permease_2"/>
    <property type="match status" value="1"/>
</dbReference>
<feature type="transmembrane region" description="Helical" evidence="6">
    <location>
        <begin position="314"/>
        <end position="333"/>
    </location>
</feature>
<feature type="transmembrane region" description="Helical" evidence="6">
    <location>
        <begin position="12"/>
        <end position="35"/>
    </location>
</feature>
<feature type="transmembrane region" description="Helical" evidence="6">
    <location>
        <begin position="41"/>
        <end position="63"/>
    </location>
</feature>
<sequence length="414" mass="42632">MSSLKRSLTLSDAIMIGLGSMLGAGIFVAVAPATAHAGSGIYIALGLAALVALCNATSSGQLAAQYPVAGGTYAYGRAQLGPAWGLTAGWAFLLGKTASAAAMAMTFAHYAVPGAPPLMLSCAATLALIALTTVNILGVSKTATVTKVIVLIVLAGLALFVATSWLGTPAEVAAPSATYLPSAPLGILQGAGILFFAFAGYARVATLGEEVTNPTRTIPRAIMWALGLTLVVYVVITFTLTHMLDQETLAQSTAPIFDAVQVSWMKLVVQVVAALACLGALLGLMAGLGRTCLAMARDSRHFTFFAHVSERHSTPARAEILFCVLAIILVFSVDVTQAVGFSSTGVLLYYAIANLAAFTQDREHRMYPKALQILGVVLCVAIGFTVSLPGLLLGAGAAVVIAGVAFVSNRRGRS</sequence>
<comment type="subcellular location">
    <subcellularLocation>
        <location evidence="1">Cell membrane</location>
        <topology evidence="1">Multi-pass membrane protein</topology>
    </subcellularLocation>
</comment>
<feature type="transmembrane region" description="Helical" evidence="6">
    <location>
        <begin position="370"/>
        <end position="386"/>
    </location>
</feature>
<gene>
    <name evidence="7" type="ORF">CJ199_04775</name>
</gene>
<evidence type="ECO:0000313" key="8">
    <source>
        <dbReference type="Proteomes" id="UP000235598"/>
    </source>
</evidence>
<dbReference type="Proteomes" id="UP000235598">
    <property type="component" value="Unassembled WGS sequence"/>
</dbReference>
<feature type="transmembrane region" description="Helical" evidence="6">
    <location>
        <begin position="84"/>
        <end position="112"/>
    </location>
</feature>
<keyword evidence="5 6" id="KW-0472">Membrane</keyword>
<protein>
    <submittedName>
        <fullName evidence="7">Amino acid permease</fullName>
    </submittedName>
</protein>
<dbReference type="PANTHER" id="PTHR42770:SF7">
    <property type="entry name" value="MEMBRANE PROTEIN"/>
    <property type="match status" value="1"/>
</dbReference>
<evidence type="ECO:0000256" key="5">
    <source>
        <dbReference type="ARBA" id="ARBA00023136"/>
    </source>
</evidence>
<evidence type="ECO:0000313" key="7">
    <source>
        <dbReference type="EMBL" id="PMD05799.1"/>
    </source>
</evidence>
<feature type="transmembrane region" description="Helical" evidence="6">
    <location>
        <begin position="118"/>
        <end position="137"/>
    </location>
</feature>
<dbReference type="GO" id="GO:0005886">
    <property type="term" value="C:plasma membrane"/>
    <property type="evidence" value="ECO:0007669"/>
    <property type="project" value="UniProtKB-SubCell"/>
</dbReference>
<reference evidence="7 8" key="1">
    <citation type="submission" date="2017-09" db="EMBL/GenBank/DDBJ databases">
        <title>Bacterial strain isolated from the female urinary microbiota.</title>
        <authorList>
            <person name="Thomas-White K."/>
            <person name="Kumar N."/>
            <person name="Forster S."/>
            <person name="Putonti C."/>
            <person name="Lawley T."/>
            <person name="Wolfe A.J."/>
        </authorList>
    </citation>
    <scope>NUCLEOTIDE SEQUENCE [LARGE SCALE GENOMIC DNA]</scope>
    <source>
        <strain evidence="7 8">UMB1301</strain>
    </source>
</reference>
<feature type="transmembrane region" description="Helical" evidence="6">
    <location>
        <begin position="222"/>
        <end position="244"/>
    </location>
</feature>
<dbReference type="InterPro" id="IPR050367">
    <property type="entry name" value="APC_superfamily"/>
</dbReference>
<evidence type="ECO:0000256" key="4">
    <source>
        <dbReference type="ARBA" id="ARBA00022989"/>
    </source>
</evidence>
<keyword evidence="4 6" id="KW-1133">Transmembrane helix</keyword>
<evidence type="ECO:0000256" key="3">
    <source>
        <dbReference type="ARBA" id="ARBA00022692"/>
    </source>
</evidence>
<dbReference type="PANTHER" id="PTHR42770">
    <property type="entry name" value="AMINO ACID TRANSPORTER-RELATED"/>
    <property type="match status" value="1"/>
</dbReference>
<feature type="transmembrane region" description="Helical" evidence="6">
    <location>
        <begin position="149"/>
        <end position="167"/>
    </location>
</feature>
<proteinExistence type="predicted"/>
<keyword evidence="3 6" id="KW-0812">Transmembrane</keyword>
<comment type="caution">
    <text evidence="7">The sequence shown here is derived from an EMBL/GenBank/DDBJ whole genome shotgun (WGS) entry which is preliminary data.</text>
</comment>
<dbReference type="PIRSF" id="PIRSF006060">
    <property type="entry name" value="AA_transporter"/>
    <property type="match status" value="1"/>
</dbReference>
<dbReference type="OrthoDB" id="259687at2"/>
<feature type="transmembrane region" description="Helical" evidence="6">
    <location>
        <begin position="264"/>
        <end position="293"/>
    </location>
</feature>
<accession>A0A2N6VNZ1</accession>
<evidence type="ECO:0000256" key="2">
    <source>
        <dbReference type="ARBA" id="ARBA00022475"/>
    </source>
</evidence>
<dbReference type="AlphaFoldDB" id="A0A2N6VNZ1"/>
<evidence type="ECO:0000256" key="1">
    <source>
        <dbReference type="ARBA" id="ARBA00004651"/>
    </source>
</evidence>
<feature type="transmembrane region" description="Helical" evidence="6">
    <location>
        <begin position="179"/>
        <end position="201"/>
    </location>
</feature>
<organism evidence="7 8">
    <name type="scientific">Brevibacterium paucivorans</name>
    <dbReference type="NCBI Taxonomy" id="170994"/>
    <lineage>
        <taxon>Bacteria</taxon>
        <taxon>Bacillati</taxon>
        <taxon>Actinomycetota</taxon>
        <taxon>Actinomycetes</taxon>
        <taxon>Micrococcales</taxon>
        <taxon>Brevibacteriaceae</taxon>
        <taxon>Brevibacterium</taxon>
    </lineage>
</organism>
<evidence type="ECO:0000256" key="6">
    <source>
        <dbReference type="SAM" id="Phobius"/>
    </source>
</evidence>
<dbReference type="EMBL" id="PNHK01000002">
    <property type="protein sequence ID" value="PMD05799.1"/>
    <property type="molecule type" value="Genomic_DNA"/>
</dbReference>
<keyword evidence="2" id="KW-1003">Cell membrane</keyword>
<dbReference type="InterPro" id="IPR002293">
    <property type="entry name" value="AA/rel_permease1"/>
</dbReference>
<dbReference type="Gene3D" id="1.20.1740.10">
    <property type="entry name" value="Amino acid/polyamine transporter I"/>
    <property type="match status" value="1"/>
</dbReference>
<dbReference type="GO" id="GO:0022857">
    <property type="term" value="F:transmembrane transporter activity"/>
    <property type="evidence" value="ECO:0007669"/>
    <property type="project" value="InterPro"/>
</dbReference>
<name>A0A2N6VNZ1_9MICO</name>
<dbReference type="RefSeq" id="WP_102238814.1">
    <property type="nucleotide sequence ID" value="NZ_PNHK01000002.1"/>
</dbReference>